<evidence type="ECO:0000313" key="9">
    <source>
        <dbReference type="Proteomes" id="UP000245380"/>
    </source>
</evidence>
<feature type="transmembrane region" description="Helical" evidence="6">
    <location>
        <begin position="123"/>
        <end position="139"/>
    </location>
</feature>
<sequence length="298" mass="32431">MVLLGAALWGISGTAAQVLFQRDGYHPGWLVTVRMGISGVILLLSMSWITGWRNVFAIWNSRSDALRVLVFGVFGLLGVQYSYFRSIQYGNAATATLLQYLGPVLITLYLAWRHRKQPSRSEWTAVLLALCGTFFLVTDGKWGDIAISASAVVWGVVSAIALAFYTLYPKPLLQKYGSALITGWAMLIGSFFVGLANPPWQVSGILTIGSCGLISFVVIFGTLLAFYLYLSSLKYISATETSLLSSAEPLSATLVAVLFLHVHMGFDALLGGVCIVATVFLLARPQPIVHFQKPSDHE</sequence>
<evidence type="ECO:0000259" key="7">
    <source>
        <dbReference type="Pfam" id="PF00892"/>
    </source>
</evidence>
<proteinExistence type="inferred from homology"/>
<dbReference type="EMBL" id="MPDK01000018">
    <property type="protein sequence ID" value="PWI57147.1"/>
    <property type="molecule type" value="Genomic_DNA"/>
</dbReference>
<protein>
    <recommendedName>
        <fullName evidence="7">EamA domain-containing protein</fullName>
    </recommendedName>
</protein>
<feature type="domain" description="EamA" evidence="7">
    <location>
        <begin position="1"/>
        <end position="137"/>
    </location>
</feature>
<organism evidence="8 9">
    <name type="scientific">Sulfoacidibacillus thermotolerans</name>
    <name type="common">Acidibacillus sulfuroxidans</name>
    <dbReference type="NCBI Taxonomy" id="1765684"/>
    <lineage>
        <taxon>Bacteria</taxon>
        <taxon>Bacillati</taxon>
        <taxon>Bacillota</taxon>
        <taxon>Bacilli</taxon>
        <taxon>Bacillales</taxon>
        <taxon>Alicyclobacillaceae</taxon>
        <taxon>Sulfoacidibacillus</taxon>
    </lineage>
</organism>
<feature type="transmembrane region" description="Helical" evidence="6">
    <location>
        <begin position="26"/>
        <end position="44"/>
    </location>
</feature>
<keyword evidence="4 6" id="KW-1133">Transmembrane helix</keyword>
<keyword evidence="9" id="KW-1185">Reference proteome</keyword>
<comment type="caution">
    <text evidence="8">The sequence shown here is derived from an EMBL/GenBank/DDBJ whole genome shotgun (WGS) entry which is preliminary data.</text>
</comment>
<feature type="transmembrane region" description="Helical" evidence="6">
    <location>
        <begin position="242"/>
        <end position="260"/>
    </location>
</feature>
<feature type="transmembrane region" description="Helical" evidence="6">
    <location>
        <begin position="179"/>
        <end position="196"/>
    </location>
</feature>
<evidence type="ECO:0000313" key="8">
    <source>
        <dbReference type="EMBL" id="PWI57147.1"/>
    </source>
</evidence>
<feature type="transmembrane region" description="Helical" evidence="6">
    <location>
        <begin position="145"/>
        <end position="167"/>
    </location>
</feature>
<feature type="transmembrane region" description="Helical" evidence="6">
    <location>
        <begin position="266"/>
        <end position="283"/>
    </location>
</feature>
<evidence type="ECO:0000256" key="2">
    <source>
        <dbReference type="ARBA" id="ARBA00007362"/>
    </source>
</evidence>
<evidence type="ECO:0000256" key="5">
    <source>
        <dbReference type="ARBA" id="ARBA00023136"/>
    </source>
</evidence>
<dbReference type="PANTHER" id="PTHR32322:SF2">
    <property type="entry name" value="EAMA DOMAIN-CONTAINING PROTEIN"/>
    <property type="match status" value="1"/>
</dbReference>
<feature type="transmembrane region" description="Helical" evidence="6">
    <location>
        <begin position="89"/>
        <end position="111"/>
    </location>
</feature>
<comment type="subcellular location">
    <subcellularLocation>
        <location evidence="1">Endomembrane system</location>
        <topology evidence="1">Multi-pass membrane protein</topology>
    </subcellularLocation>
</comment>
<dbReference type="GO" id="GO:0016020">
    <property type="term" value="C:membrane"/>
    <property type="evidence" value="ECO:0007669"/>
    <property type="project" value="UniProtKB-SubCell"/>
</dbReference>
<dbReference type="InterPro" id="IPR037185">
    <property type="entry name" value="EmrE-like"/>
</dbReference>
<evidence type="ECO:0000256" key="1">
    <source>
        <dbReference type="ARBA" id="ARBA00004127"/>
    </source>
</evidence>
<dbReference type="InterPro" id="IPR050638">
    <property type="entry name" value="AA-Vitamin_Transporters"/>
</dbReference>
<dbReference type="AlphaFoldDB" id="A0A2U3D795"/>
<dbReference type="Pfam" id="PF00892">
    <property type="entry name" value="EamA"/>
    <property type="match status" value="2"/>
</dbReference>
<keyword evidence="3 6" id="KW-0812">Transmembrane</keyword>
<evidence type="ECO:0000256" key="3">
    <source>
        <dbReference type="ARBA" id="ARBA00022692"/>
    </source>
</evidence>
<accession>A0A2U3D795</accession>
<feature type="domain" description="EamA" evidence="7">
    <location>
        <begin position="150"/>
        <end position="283"/>
    </location>
</feature>
<comment type="similarity">
    <text evidence="2">Belongs to the EamA transporter family.</text>
</comment>
<name>A0A2U3D795_SULT2</name>
<keyword evidence="5 6" id="KW-0472">Membrane</keyword>
<dbReference type="PANTHER" id="PTHR32322">
    <property type="entry name" value="INNER MEMBRANE TRANSPORTER"/>
    <property type="match status" value="1"/>
</dbReference>
<dbReference type="InterPro" id="IPR000620">
    <property type="entry name" value="EamA_dom"/>
</dbReference>
<dbReference type="SUPFAM" id="SSF103481">
    <property type="entry name" value="Multidrug resistance efflux transporter EmrE"/>
    <property type="match status" value="2"/>
</dbReference>
<reference evidence="8 9" key="1">
    <citation type="submission" date="2016-11" db="EMBL/GenBank/DDBJ databases">
        <title>Comparative genomics of Acidibacillus ferroxidans species.</title>
        <authorList>
            <person name="Oliveira G."/>
            <person name="Nunes G."/>
            <person name="Oliveira R."/>
            <person name="Araujo F."/>
            <person name="Salim A."/>
            <person name="Scholte L."/>
            <person name="Morais D."/>
            <person name="Nancucheo I."/>
            <person name="Johnson D.B."/>
            <person name="Grail B."/>
            <person name="Bittencourt J."/>
            <person name="Valadares R."/>
        </authorList>
    </citation>
    <scope>NUCLEOTIDE SEQUENCE [LARGE SCALE GENOMIC DNA]</scope>
    <source>
        <strain evidence="8 9">Y002</strain>
    </source>
</reference>
<evidence type="ECO:0000256" key="4">
    <source>
        <dbReference type="ARBA" id="ARBA00022989"/>
    </source>
</evidence>
<feature type="transmembrane region" description="Helical" evidence="6">
    <location>
        <begin position="202"/>
        <end position="230"/>
    </location>
</feature>
<gene>
    <name evidence="8" type="ORF">BM613_10165</name>
</gene>
<feature type="transmembrane region" description="Helical" evidence="6">
    <location>
        <begin position="65"/>
        <end position="83"/>
    </location>
</feature>
<dbReference type="Proteomes" id="UP000245380">
    <property type="component" value="Unassembled WGS sequence"/>
</dbReference>
<evidence type="ECO:0000256" key="6">
    <source>
        <dbReference type="SAM" id="Phobius"/>
    </source>
</evidence>